<dbReference type="PANTHER" id="PTHR42085:SF1">
    <property type="entry name" value="F-BOX DOMAIN-CONTAINING PROTEIN"/>
    <property type="match status" value="1"/>
</dbReference>
<reference evidence="1" key="1">
    <citation type="submission" date="2023-06" db="EMBL/GenBank/DDBJ databases">
        <title>Genome-scale phylogeny and comparative genomics of the fungal order Sordariales.</title>
        <authorList>
            <consortium name="Lawrence Berkeley National Laboratory"/>
            <person name="Hensen N."/>
            <person name="Bonometti L."/>
            <person name="Westerberg I."/>
            <person name="Brannstrom I.O."/>
            <person name="Guillou S."/>
            <person name="Cros-Aarteil S."/>
            <person name="Calhoun S."/>
            <person name="Haridas S."/>
            <person name="Kuo A."/>
            <person name="Mondo S."/>
            <person name="Pangilinan J."/>
            <person name="Riley R."/>
            <person name="Labutti K."/>
            <person name="Andreopoulos B."/>
            <person name="Lipzen A."/>
            <person name="Chen C."/>
            <person name="Yanf M."/>
            <person name="Daum C."/>
            <person name="Ng V."/>
            <person name="Clum A."/>
            <person name="Steindorff A."/>
            <person name="Ohm R."/>
            <person name="Martin F."/>
            <person name="Silar P."/>
            <person name="Natvig D."/>
            <person name="Lalanne C."/>
            <person name="Gautier V."/>
            <person name="Ament-Velasquez S.L."/>
            <person name="Kruys A."/>
            <person name="Hutchinson M.I."/>
            <person name="Powell A.J."/>
            <person name="Barry K."/>
            <person name="Miller A.N."/>
            <person name="Grigoriev I.V."/>
            <person name="Debuchy R."/>
            <person name="Gladieux P."/>
            <person name="Thoren M.H."/>
            <person name="Johannesson H."/>
        </authorList>
    </citation>
    <scope>NUCLEOTIDE SEQUENCE</scope>
    <source>
        <strain evidence="1">CBS 540.89</strain>
    </source>
</reference>
<keyword evidence="2" id="KW-1185">Reference proteome</keyword>
<dbReference type="EMBL" id="JAUKTV010000004">
    <property type="protein sequence ID" value="KAK0739043.1"/>
    <property type="molecule type" value="Genomic_DNA"/>
</dbReference>
<comment type="caution">
    <text evidence="1">The sequence shown here is derived from an EMBL/GenBank/DDBJ whole genome shotgun (WGS) entry which is preliminary data.</text>
</comment>
<evidence type="ECO:0000313" key="2">
    <source>
        <dbReference type="Proteomes" id="UP001172159"/>
    </source>
</evidence>
<evidence type="ECO:0000313" key="1">
    <source>
        <dbReference type="EMBL" id="KAK0739043.1"/>
    </source>
</evidence>
<dbReference type="PANTHER" id="PTHR42085">
    <property type="entry name" value="F-BOX DOMAIN-CONTAINING PROTEIN"/>
    <property type="match status" value="1"/>
</dbReference>
<proteinExistence type="predicted"/>
<name>A0AA40BRF2_9PEZI</name>
<sequence>MAFFNRAPAEMRLKIYNELLVQPEPIKIVGDFTSSPPRLLGTKSRLHPQILRVNKQAYAEASSLLYSGNKFQFPDRHDLIRKGWYDQIAPSFAYIGPAHASVLRYIGMDWIGLDDHFEYCPKGVLRPLRIELLQLIRDTCPNLRTIQMTLDLSIDAVGMAWSLEPTVLSGYNGCFKDIPSLEEVIIDLSADELDPEDPDGFNNVDDAAEMMLEYGWTVNILRRDPEVASVVCRERFESDEDYSAYTAQEAARRIKDAVYAEIRARGAPLLDPANVGCLDYVEEEPLTAAEATARADAEDEAHALIVERMRQTGFELNYSDDTWDPFQKWLPWTPIRRG</sequence>
<gene>
    <name evidence="1" type="ORF">B0T21DRAFT_135841</name>
</gene>
<dbReference type="AlphaFoldDB" id="A0AA40BRF2"/>
<accession>A0AA40BRF2</accession>
<dbReference type="InterPro" id="IPR038883">
    <property type="entry name" value="AN11006-like"/>
</dbReference>
<dbReference type="Proteomes" id="UP001172159">
    <property type="component" value="Unassembled WGS sequence"/>
</dbReference>
<protein>
    <submittedName>
        <fullName evidence="1">Uncharacterized protein</fullName>
    </submittedName>
</protein>
<organism evidence="1 2">
    <name type="scientific">Apiosordaria backusii</name>
    <dbReference type="NCBI Taxonomy" id="314023"/>
    <lineage>
        <taxon>Eukaryota</taxon>
        <taxon>Fungi</taxon>
        <taxon>Dikarya</taxon>
        <taxon>Ascomycota</taxon>
        <taxon>Pezizomycotina</taxon>
        <taxon>Sordariomycetes</taxon>
        <taxon>Sordariomycetidae</taxon>
        <taxon>Sordariales</taxon>
        <taxon>Lasiosphaeriaceae</taxon>
        <taxon>Apiosordaria</taxon>
    </lineage>
</organism>